<feature type="region of interest" description="Disordered" evidence="21">
    <location>
        <begin position="941"/>
        <end position="992"/>
    </location>
</feature>
<evidence type="ECO:0000256" key="3">
    <source>
        <dbReference type="ARBA" id="ARBA00004324"/>
    </source>
</evidence>
<dbReference type="Pfam" id="PF24150">
    <property type="entry name" value="C2_SHIP1-2_first"/>
    <property type="match status" value="1"/>
</dbReference>
<keyword evidence="16" id="KW-0206">Cytoskeleton</keyword>
<dbReference type="SUPFAM" id="SSF47769">
    <property type="entry name" value="SAM/Pointed domain"/>
    <property type="match status" value="1"/>
</dbReference>
<comment type="subcellular location">
    <subcellularLocation>
        <location evidence="4">Cell projection</location>
        <location evidence="4">Filopodium</location>
    </subcellularLocation>
    <subcellularLocation>
        <location evidence="5">Cell projection</location>
        <location evidence="5">Lamellipodium</location>
    </subcellularLocation>
    <subcellularLocation>
        <location evidence="2">Cytoplasm</location>
        <location evidence="2">Cytoskeleton</location>
    </subcellularLocation>
    <subcellularLocation>
        <location evidence="6">Cytoplasm</location>
        <location evidence="6">Cytosol</location>
    </subcellularLocation>
    <subcellularLocation>
        <location evidence="1">Membrane</location>
        <topology evidence="1">Peripheral membrane protein</topology>
    </subcellularLocation>
    <subcellularLocation>
        <location evidence="3">Nucleus speckle</location>
    </subcellularLocation>
</comment>
<dbReference type="GO" id="GO:0034485">
    <property type="term" value="F:phosphatidylinositol-3,4,5-trisphosphate 5-phosphatase activity"/>
    <property type="evidence" value="ECO:0007669"/>
    <property type="project" value="UniProtKB-EC"/>
</dbReference>
<dbReference type="GO" id="GO:0016607">
    <property type="term" value="C:nuclear speck"/>
    <property type="evidence" value="ECO:0007669"/>
    <property type="project" value="UniProtKB-SubCell"/>
</dbReference>
<dbReference type="PANTHER" id="PTHR46051:SF2">
    <property type="entry name" value="PHOSPHATIDYLINOSITOL 3,4,5-TRISPHOSPHATE 5-PHOSPHATASE 2"/>
    <property type="match status" value="1"/>
</dbReference>
<dbReference type="GO" id="GO:0007155">
    <property type="term" value="P:cell adhesion"/>
    <property type="evidence" value="ECO:0007669"/>
    <property type="project" value="UniProtKB-KW"/>
</dbReference>
<dbReference type="SUPFAM" id="SSF55550">
    <property type="entry name" value="SH2 domain"/>
    <property type="match status" value="1"/>
</dbReference>
<accession>A0A8C7DNV6</accession>
<dbReference type="GO" id="GO:0005829">
    <property type="term" value="C:cytosol"/>
    <property type="evidence" value="ECO:0007669"/>
    <property type="project" value="UniProtKB-SubCell"/>
</dbReference>
<evidence type="ECO:0000256" key="6">
    <source>
        <dbReference type="ARBA" id="ARBA00004514"/>
    </source>
</evidence>
<evidence type="ECO:0000256" key="12">
    <source>
        <dbReference type="ARBA" id="ARBA00022859"/>
    </source>
</evidence>
<proteinExistence type="inferred from homology"/>
<keyword evidence="14 20" id="KW-0727">SH2 domain</keyword>
<dbReference type="GO" id="GO:0046856">
    <property type="term" value="P:phosphatidylinositol dephosphorylation"/>
    <property type="evidence" value="ECO:0007669"/>
    <property type="project" value="InterPro"/>
</dbReference>
<evidence type="ECO:0000256" key="9">
    <source>
        <dbReference type="ARBA" id="ARBA00022490"/>
    </source>
</evidence>
<comment type="catalytic activity">
    <reaction evidence="19">
        <text>a 1,2-diacyl-sn-glycero-3-phospho-(1D-myo-inositol-3,4,5-trisphosphate) + H2O = a 1,2-diacyl-sn-glycero-3-phospho-(1D-myo-inositol-3,4-bisphosphate) + phosphate</text>
        <dbReference type="Rhea" id="RHEA:25528"/>
        <dbReference type="ChEBI" id="CHEBI:15377"/>
        <dbReference type="ChEBI" id="CHEBI:43474"/>
        <dbReference type="ChEBI" id="CHEBI:57658"/>
        <dbReference type="ChEBI" id="CHEBI:57836"/>
        <dbReference type="EC" id="3.1.3.86"/>
    </reaction>
    <physiologicalReaction direction="left-to-right" evidence="19">
        <dbReference type="Rhea" id="RHEA:25529"/>
    </physiologicalReaction>
</comment>
<evidence type="ECO:0000259" key="22">
    <source>
        <dbReference type="PROSITE" id="PS50001"/>
    </source>
</evidence>
<dbReference type="PRINTS" id="PR00401">
    <property type="entry name" value="SH2DOMAIN"/>
</dbReference>
<evidence type="ECO:0000256" key="7">
    <source>
        <dbReference type="ARBA" id="ARBA00008734"/>
    </source>
</evidence>
<dbReference type="GO" id="GO:0050776">
    <property type="term" value="P:regulation of immune response"/>
    <property type="evidence" value="ECO:0007669"/>
    <property type="project" value="TreeGrafter"/>
</dbReference>
<dbReference type="Gene3D" id="3.30.505.10">
    <property type="entry name" value="SH2 domain"/>
    <property type="match status" value="1"/>
</dbReference>
<evidence type="ECO:0000313" key="24">
    <source>
        <dbReference type="Ensembl" id="ENSOKIP00005023132.1"/>
    </source>
</evidence>
<evidence type="ECO:0000256" key="18">
    <source>
        <dbReference type="ARBA" id="ARBA00023273"/>
    </source>
</evidence>
<evidence type="ECO:0000256" key="5">
    <source>
        <dbReference type="ARBA" id="ARBA00004510"/>
    </source>
</evidence>
<dbReference type="SUPFAM" id="SSF56219">
    <property type="entry name" value="DNase I-like"/>
    <property type="match status" value="1"/>
</dbReference>
<keyword evidence="18" id="KW-0966">Cell projection</keyword>
<keyword evidence="9" id="KW-0963">Cytoplasm</keyword>
<evidence type="ECO:0000256" key="20">
    <source>
        <dbReference type="PROSITE-ProRule" id="PRU00191"/>
    </source>
</evidence>
<dbReference type="GO" id="GO:0004445">
    <property type="term" value="F:inositol-polyphosphate 5-phosphatase activity"/>
    <property type="evidence" value="ECO:0007669"/>
    <property type="project" value="TreeGrafter"/>
</dbReference>
<keyword evidence="13" id="KW-0130">Cell adhesion</keyword>
<dbReference type="InterPro" id="IPR001660">
    <property type="entry name" value="SAM"/>
</dbReference>
<dbReference type="InterPro" id="IPR036860">
    <property type="entry name" value="SH2_dom_sf"/>
</dbReference>
<dbReference type="Pfam" id="PF24147">
    <property type="entry name" value="C2_SHIP1-2_2nd"/>
    <property type="match status" value="1"/>
</dbReference>
<evidence type="ECO:0000256" key="2">
    <source>
        <dbReference type="ARBA" id="ARBA00004245"/>
    </source>
</evidence>
<name>A0A8C7DNV6_ONCKI</name>
<dbReference type="PROSITE" id="PS50001">
    <property type="entry name" value="SH2"/>
    <property type="match status" value="1"/>
</dbReference>
<reference evidence="24" key="2">
    <citation type="submission" date="2025-09" db="UniProtKB">
        <authorList>
            <consortium name="Ensembl"/>
        </authorList>
    </citation>
    <scope>IDENTIFICATION</scope>
</reference>
<feature type="compositionally biased region" description="Low complexity" evidence="21">
    <location>
        <begin position="941"/>
        <end position="956"/>
    </location>
</feature>
<dbReference type="Pfam" id="PF00017">
    <property type="entry name" value="SH2"/>
    <property type="match status" value="1"/>
</dbReference>
<evidence type="ECO:0000256" key="16">
    <source>
        <dbReference type="ARBA" id="ARBA00023212"/>
    </source>
</evidence>
<dbReference type="GO" id="GO:0002376">
    <property type="term" value="P:immune system process"/>
    <property type="evidence" value="ECO:0007669"/>
    <property type="project" value="UniProtKB-KW"/>
</dbReference>
<dbReference type="InterPro" id="IPR000980">
    <property type="entry name" value="SH2"/>
</dbReference>
<feature type="domain" description="SH2" evidence="22">
    <location>
        <begin position="17"/>
        <end position="113"/>
    </location>
</feature>
<dbReference type="SMART" id="SM00128">
    <property type="entry name" value="IPPc"/>
    <property type="match status" value="1"/>
</dbReference>
<keyword evidence="11" id="KW-0378">Hydrolase</keyword>
<evidence type="ECO:0000256" key="15">
    <source>
        <dbReference type="ARBA" id="ARBA00023136"/>
    </source>
</evidence>
<evidence type="ECO:0000256" key="21">
    <source>
        <dbReference type="SAM" id="MobiDB-lite"/>
    </source>
</evidence>
<dbReference type="Gene3D" id="3.60.10.10">
    <property type="entry name" value="Endonuclease/exonuclease/phosphatase"/>
    <property type="match status" value="1"/>
</dbReference>
<dbReference type="Ensembl" id="ENSOKIT00005024557.1">
    <property type="protein sequence ID" value="ENSOKIP00005023132.1"/>
    <property type="gene ID" value="ENSOKIG00005010021.1"/>
</dbReference>
<dbReference type="PANTHER" id="PTHR46051">
    <property type="entry name" value="SH2 DOMAIN-CONTAINING PROTEIN"/>
    <property type="match status" value="1"/>
</dbReference>
<evidence type="ECO:0000256" key="8">
    <source>
        <dbReference type="ARBA" id="ARBA00012981"/>
    </source>
</evidence>
<evidence type="ECO:0000256" key="4">
    <source>
        <dbReference type="ARBA" id="ARBA00004486"/>
    </source>
</evidence>
<keyword evidence="17" id="KW-0539">Nucleus</keyword>
<dbReference type="FunFam" id="3.60.10.10:FF:000005">
    <property type="entry name" value="phosphatidylinositol 3,4,5-trisphosphate 5-phosphatase 1"/>
    <property type="match status" value="1"/>
</dbReference>
<evidence type="ECO:0000256" key="13">
    <source>
        <dbReference type="ARBA" id="ARBA00022889"/>
    </source>
</evidence>
<dbReference type="SMART" id="SM00454">
    <property type="entry name" value="SAM"/>
    <property type="match status" value="1"/>
</dbReference>
<feature type="compositionally biased region" description="Basic and acidic residues" evidence="21">
    <location>
        <begin position="891"/>
        <end position="906"/>
    </location>
</feature>
<protein>
    <recommendedName>
        <fullName evidence="8">phosphatidylinositol-3,4,5-trisphosphate 5-phosphatase</fullName>
        <ecNumber evidence="8">3.1.3.86</ecNumber>
    </recommendedName>
</protein>
<organism evidence="24 25">
    <name type="scientific">Oncorhynchus kisutch</name>
    <name type="common">Coho salmon</name>
    <name type="synonym">Salmo kisutch</name>
    <dbReference type="NCBI Taxonomy" id="8019"/>
    <lineage>
        <taxon>Eukaryota</taxon>
        <taxon>Metazoa</taxon>
        <taxon>Chordata</taxon>
        <taxon>Craniata</taxon>
        <taxon>Vertebrata</taxon>
        <taxon>Euteleostomi</taxon>
        <taxon>Actinopterygii</taxon>
        <taxon>Neopterygii</taxon>
        <taxon>Teleostei</taxon>
        <taxon>Protacanthopterygii</taxon>
        <taxon>Salmoniformes</taxon>
        <taxon>Salmonidae</taxon>
        <taxon>Salmoninae</taxon>
        <taxon>Oncorhynchus</taxon>
    </lineage>
</organism>
<evidence type="ECO:0000256" key="19">
    <source>
        <dbReference type="ARBA" id="ARBA00023377"/>
    </source>
</evidence>
<evidence type="ECO:0000256" key="17">
    <source>
        <dbReference type="ARBA" id="ARBA00023242"/>
    </source>
</evidence>
<sequence length="1209" mass="133944">MAGGGGVSPLGLAPPLWYHRDLSRAAAEELLARAGRDGSFLVRDSESVNGAYALCVLFQKHVHTYRVLPDEEGFLAVQTSQGVQPKRFKSLPELVLLYLQPSQGLVSTLLYPVDREESIPEDRDYSGTPKRVYAPAANGLSTISHEYLKGSYALDLQAVKQGASSLPHLNKTLVSSCKRLNGEVDKVLSGLEILSKVFDQQSAFMVSKMIQQSVNQGGDQELENLVTKLAILKDLLSSIEKKALKAVQDLSVSTLSSLPPLTRHSKTIPVQAFEVKLDVYLADLTKIGKSQKHSLSVDVEGGMLVVMKKMKDNQEDWNTFTHHKIRQLIKSQRVQNKLGIVFEKDKEKSQRKDFIFASAKKREAFCQLLQLMKNKHSNQDEPDMISIFIGTWNMGSVPSPKAVGSWLLCRGLGKTLDEMTVTIPHDLYVFGTQENSVCDREWVDSLRTALKEHTELDYKPIAVQTLWNIKIAVLVKPEHENRISHVGVSSVKTGIANTLGNKGAVGVSFMFNGTSFGFVNCHLTSGNEKIGRRNQNYLDILRLLSLGDKQLSSFDISLRFTHLFWLGDLNYRLDMDIQEILNYINRKEFDPLLKVDQLNLEREKNKVFLRFAEEEISYPPTYRYERGSRDTYVWQKQKATGMRTNVPSWCDRILWKSYPETHIVCNSYGCTDDVVTSDHSPVFGTFEVGVTSQFVSKKGLPKSSEQAYIEFENIEAIVKTASRTKFFIEFYSTCLEEFKKSYENDSQSSDNVNFLRVGWSNKQLTTLKPLLSEIEYLQDQHLLLTVKSLDGYESYGECVVALKSMIGSTAQQFHTYLSHRGEETGNIRGSMRVRVPAERMGTRERLYEWISVDKDETGGHKGRSTLPPRTGHDYVKPSSTHKHVGAVLGKVSEEGERNTHGAKQDSAEGDPSTGKNNSYNNPAYYILEGVPNQSAATLSSELLPSPCSPPAGKALLSGGGKGRPSSGPSHPRRHTAGHPVRPISEEGSSEDDGIAVVGVVSGGGAGGTLNRPPPDFPPPPLPKGALEMADTPFSKPRPLYPDLAEVKIPAANSSPAFILGEDFRRGGPGGLDDQSCSVLQMAKTLSESEYPPPPHAPSAPPHLRGQGLGDACRTFPPRAPITESIAEDLPEEALWGSSSSSLSVGESSVGEWLQRLGLDRYEEGLLHNGWDDLEFLSDITEEDLEEAGILDPAHKRILLESLRQQKQQK</sequence>
<evidence type="ECO:0000256" key="10">
    <source>
        <dbReference type="ARBA" id="ARBA00022553"/>
    </source>
</evidence>
<evidence type="ECO:0000256" key="14">
    <source>
        <dbReference type="ARBA" id="ARBA00022999"/>
    </source>
</evidence>
<dbReference type="AlphaFoldDB" id="A0A8C7DNV6"/>
<comment type="similarity">
    <text evidence="7">Belongs to the inositol 1,4,5-trisphosphate 5-phosphatase family.</text>
</comment>
<gene>
    <name evidence="24" type="primary">INPPL1</name>
    <name evidence="24" type="synonym">inppl1</name>
</gene>
<dbReference type="Pfam" id="PF22669">
    <property type="entry name" value="Exo_endo_phos2"/>
    <property type="match status" value="1"/>
</dbReference>
<dbReference type="GO" id="GO:0016020">
    <property type="term" value="C:membrane"/>
    <property type="evidence" value="ECO:0007669"/>
    <property type="project" value="UniProtKB-SubCell"/>
</dbReference>
<dbReference type="GO" id="GO:0030175">
    <property type="term" value="C:filopodium"/>
    <property type="evidence" value="ECO:0007669"/>
    <property type="project" value="UniProtKB-SubCell"/>
</dbReference>
<dbReference type="InterPro" id="IPR057510">
    <property type="entry name" value="C2_SHIP1-2_first"/>
</dbReference>
<reference evidence="24" key="1">
    <citation type="submission" date="2025-08" db="UniProtKB">
        <authorList>
            <consortium name="Ensembl"/>
        </authorList>
    </citation>
    <scope>IDENTIFICATION</scope>
</reference>
<dbReference type="InterPro" id="IPR036691">
    <property type="entry name" value="Endo/exonu/phosph_ase_sf"/>
</dbReference>
<dbReference type="Gene3D" id="1.10.150.50">
    <property type="entry name" value="Transcription Factor, Ets-1"/>
    <property type="match status" value="1"/>
</dbReference>
<evidence type="ECO:0000256" key="11">
    <source>
        <dbReference type="ARBA" id="ARBA00022801"/>
    </source>
</evidence>
<dbReference type="InterPro" id="IPR000300">
    <property type="entry name" value="IPPc"/>
</dbReference>
<dbReference type="PROSITE" id="PS50105">
    <property type="entry name" value="SAM_DOMAIN"/>
    <property type="match status" value="1"/>
</dbReference>
<dbReference type="GO" id="GO:0043569">
    <property type="term" value="P:negative regulation of insulin-like growth factor receptor signaling pathway"/>
    <property type="evidence" value="ECO:0007669"/>
    <property type="project" value="TreeGrafter"/>
</dbReference>
<dbReference type="SMART" id="SM00252">
    <property type="entry name" value="SH2"/>
    <property type="match status" value="1"/>
</dbReference>
<keyword evidence="10" id="KW-0597">Phosphoprotein</keyword>
<dbReference type="InterPro" id="IPR057509">
    <property type="entry name" value="C2_SHIP1-2_2nd"/>
</dbReference>
<evidence type="ECO:0000259" key="23">
    <source>
        <dbReference type="PROSITE" id="PS50105"/>
    </source>
</evidence>
<evidence type="ECO:0000313" key="25">
    <source>
        <dbReference type="Proteomes" id="UP000694557"/>
    </source>
</evidence>
<keyword evidence="25" id="KW-1185">Reference proteome</keyword>
<dbReference type="GO" id="GO:0005856">
    <property type="term" value="C:cytoskeleton"/>
    <property type="evidence" value="ECO:0007669"/>
    <property type="project" value="UniProtKB-SubCell"/>
</dbReference>
<dbReference type="GO" id="GO:0030027">
    <property type="term" value="C:lamellipodium"/>
    <property type="evidence" value="ECO:0007669"/>
    <property type="project" value="UniProtKB-SubCell"/>
</dbReference>
<keyword evidence="12" id="KW-0391">Immunity</keyword>
<dbReference type="GeneTree" id="ENSGT00940000156576"/>
<keyword evidence="15" id="KW-0472">Membrane</keyword>
<evidence type="ECO:0000256" key="1">
    <source>
        <dbReference type="ARBA" id="ARBA00004170"/>
    </source>
</evidence>
<dbReference type="EC" id="3.1.3.86" evidence="8"/>
<dbReference type="InterPro" id="IPR013761">
    <property type="entry name" value="SAM/pointed_sf"/>
</dbReference>
<dbReference type="Pfam" id="PF00536">
    <property type="entry name" value="SAM_1"/>
    <property type="match status" value="1"/>
</dbReference>
<feature type="domain" description="SAM" evidence="23">
    <location>
        <begin position="1144"/>
        <end position="1208"/>
    </location>
</feature>
<feature type="region of interest" description="Disordered" evidence="21">
    <location>
        <begin position="857"/>
        <end position="920"/>
    </location>
</feature>
<dbReference type="Proteomes" id="UP000694557">
    <property type="component" value="Unassembled WGS sequence"/>
</dbReference>